<dbReference type="EMBL" id="WVUK01000050">
    <property type="protein sequence ID" value="KAF7495186.1"/>
    <property type="molecule type" value="Genomic_DNA"/>
</dbReference>
<dbReference type="VEuPathDB" id="VectorBase:SSCA007274"/>
<sequence length="977" mass="115354">MDEESEILYQEFIKSFLENDETKTKNSFNKNDASEEAKIKEISLFGEDDDEDPNDPEYNVFQDLSSLDFDEFLSFYNQIYNNDCTNESSNEIHDHKKRSPEKVKEKDDREANTFTDVQLNILHHQLNFHVQTLIQSWILSFSYKNQTIEEGCEDMLSQLNTIAKNQDDEAHLMYYVRNIKPSIDLISNHKKKIAADELLCEFRQGLSLKSKMLFTSRRDIFVYDWALPSRRFDGPSATIFTPGNDYLIAFGIDDFNRNQEKKQRSLYKYIHLKYLPTHSPKCIHQHVKNLRRGFNCHRHVDKEKLDQNSKFNEWWSNPIISYFREKKLPLPKRFFTEENLFNIHTIESPPQWFKKFTCQIEKKSSTDDDSSRKLAPQSNDQPRTCILPKVEVHKLNSIVENHTLKIVQTPVHDSNQIFKILNTDPKLDAHLEEIRRNTLMYRQFKTHRSNQSKNHKNIGNINLKSNHSQNESISESIQQPMEDAIEYDDVNDAEIRPQENQSNFNDVNEENCDYENMMDEDNEELNYQDKIDVEDDRNENLMDNENDLMALMAASWTTVSNRSKYIDGQQHITSRKKSDLLALHMKFSKLIFGSEKWRVDQEKFDSIIEYYLKKSQRILLQEDYIQFLDLISKTVDFSSSNIDWSQLKAENLFDEMGSFLKRIKTKYSDDNCQIETSKKQSLIDGIDKLIELRILFLNFFEAQNCDQSFEFMHWKRILEFFGKVELYLDFIYPKKSQQQSCLQKMIRSLNQIAQLIDLSENEKKSKIKAVIAKILNNHPLLMEELSLLFLDDHPIQYLFSNEEDFEEIIINNDSSTQDDDVIVSIPENNIDSKFGTSECPCSACHIDRNIPITTHCKICSIRFISGRIYFPHVNNKKLQLIEYVQPKDMKFEFGDEKFKADASETLPKKEWTIAEDRFLLEACRSMILNSHITELNEDVIKKISTNLVSEFQYKREFNEIKERLLHLIEMMTSNSRM</sequence>
<dbReference type="Proteomes" id="UP000616769">
    <property type="component" value="Unassembled WGS sequence"/>
</dbReference>
<organism evidence="3 6">
    <name type="scientific">Sarcoptes scabiei</name>
    <name type="common">Itch mite</name>
    <name type="synonym">Acarus scabiei</name>
    <dbReference type="NCBI Taxonomy" id="52283"/>
    <lineage>
        <taxon>Eukaryota</taxon>
        <taxon>Metazoa</taxon>
        <taxon>Ecdysozoa</taxon>
        <taxon>Arthropoda</taxon>
        <taxon>Chelicerata</taxon>
        <taxon>Arachnida</taxon>
        <taxon>Acari</taxon>
        <taxon>Acariformes</taxon>
        <taxon>Sarcoptiformes</taxon>
        <taxon>Astigmata</taxon>
        <taxon>Psoroptidia</taxon>
        <taxon>Sarcoptoidea</taxon>
        <taxon>Sarcoptidae</taxon>
        <taxon>Sarcoptinae</taxon>
        <taxon>Sarcoptes</taxon>
    </lineage>
</organism>
<dbReference type="AlphaFoldDB" id="A0A132ACG6"/>
<reference evidence="5" key="2">
    <citation type="journal article" date="2020" name="PLoS Negl. Trop. Dis.">
        <title>High-quality nuclear genome for Sarcoptes scabiei-A critical resource for a neglected parasite.</title>
        <authorList>
            <person name="Korhonen P.K."/>
            <person name="Gasser R.B."/>
            <person name="Ma G."/>
            <person name="Wang T."/>
            <person name="Stroehlein A.J."/>
            <person name="Young N.D."/>
            <person name="Ang C.S."/>
            <person name="Fernando D.D."/>
            <person name="Lu H.C."/>
            <person name="Taylor S."/>
            <person name="Reynolds S.L."/>
            <person name="Mofiz E."/>
            <person name="Najaraj S.H."/>
            <person name="Gowda H."/>
            <person name="Madugundu A."/>
            <person name="Renuse S."/>
            <person name="Holt D."/>
            <person name="Pandey A."/>
            <person name="Papenfuss A.T."/>
            <person name="Fischer K."/>
        </authorList>
    </citation>
    <scope>NUCLEOTIDE SEQUENCE [LARGE SCALE GENOMIC DNA]</scope>
</reference>
<feature type="region of interest" description="Disordered" evidence="1">
    <location>
        <begin position="86"/>
        <end position="109"/>
    </location>
</feature>
<dbReference type="OrthoDB" id="6257037at2759"/>
<dbReference type="EMBL" id="JXLN01012619">
    <property type="protein sequence ID" value="KPM08686.1"/>
    <property type="molecule type" value="Genomic_DNA"/>
</dbReference>
<feature type="compositionally biased region" description="Basic and acidic residues" evidence="1">
    <location>
        <begin position="90"/>
        <end position="109"/>
    </location>
</feature>
<gene>
    <name evidence="3" type="ORF">QR98_0072090</name>
    <name evidence="2" type="ORF">SSS_3300</name>
</gene>
<name>A0A132ACG6_SARSC</name>
<feature type="compositionally biased region" description="Low complexity" evidence="1">
    <location>
        <begin position="465"/>
        <end position="475"/>
    </location>
</feature>
<proteinExistence type="predicted"/>
<reference evidence="2" key="3">
    <citation type="submission" date="2020-01" db="EMBL/GenBank/DDBJ databases">
        <authorList>
            <person name="Korhonen P.K.K."/>
            <person name="Guangxu M.G."/>
            <person name="Wang T.W."/>
            <person name="Stroehlein A.J.S."/>
            <person name="Young N.D."/>
            <person name="Ang C.-S.A."/>
            <person name="Fernando D.W.F."/>
            <person name="Lu H.L."/>
            <person name="Taylor S.T."/>
            <person name="Ehtesham M.E.M."/>
            <person name="Najaraj S.H.N."/>
            <person name="Harsha G.H.G."/>
            <person name="Madugundu A.M."/>
            <person name="Renuse S.R."/>
            <person name="Holt D.H."/>
            <person name="Pandey A.P."/>
            <person name="Papenfuss A.P."/>
            <person name="Gasser R.B.G."/>
            <person name="Fischer K.F."/>
        </authorList>
    </citation>
    <scope>NUCLEOTIDE SEQUENCE</scope>
    <source>
        <strain evidence="2">SSS_KF_BRIS2020</strain>
    </source>
</reference>
<evidence type="ECO:0000313" key="4">
    <source>
        <dbReference type="EnsemblMetazoa" id="KAF7495186.1"/>
    </source>
</evidence>
<reference evidence="4" key="4">
    <citation type="submission" date="2022-06" db="UniProtKB">
        <authorList>
            <consortium name="EnsemblMetazoa"/>
        </authorList>
    </citation>
    <scope>IDENTIFICATION</scope>
</reference>
<evidence type="ECO:0000313" key="3">
    <source>
        <dbReference type="EMBL" id="KPM08686.1"/>
    </source>
</evidence>
<keyword evidence="5" id="KW-1185">Reference proteome</keyword>
<feature type="region of interest" description="Disordered" evidence="1">
    <location>
        <begin position="447"/>
        <end position="475"/>
    </location>
</feature>
<dbReference type="EnsemblMetazoa" id="SSS_3300s_mrna">
    <property type="protein sequence ID" value="KAF7495186.1"/>
    <property type="gene ID" value="SSS_3300"/>
</dbReference>
<evidence type="ECO:0000313" key="5">
    <source>
        <dbReference type="Proteomes" id="UP000070412"/>
    </source>
</evidence>
<protein>
    <submittedName>
        <fullName evidence="3 4">Uncharacterized protein</fullName>
    </submittedName>
</protein>
<evidence type="ECO:0000313" key="2">
    <source>
        <dbReference type="EMBL" id="KAF7495186.1"/>
    </source>
</evidence>
<evidence type="ECO:0000313" key="6">
    <source>
        <dbReference type="Proteomes" id="UP000616769"/>
    </source>
</evidence>
<accession>A0A132ACG6</accession>
<reference evidence="3 6" key="1">
    <citation type="journal article" date="2015" name="Parasit. Vectors">
        <title>Draft genome of the scabies mite.</title>
        <authorList>
            <person name="Rider S.D.Jr."/>
            <person name="Morgan M.S."/>
            <person name="Arlian L.G."/>
        </authorList>
    </citation>
    <scope>NUCLEOTIDE SEQUENCE [LARGE SCALE GENOMIC DNA]</scope>
    <source>
        <strain evidence="3">Arlian Lab</strain>
    </source>
</reference>
<dbReference type="Proteomes" id="UP000070412">
    <property type="component" value="Unassembled WGS sequence"/>
</dbReference>
<feature type="compositionally biased region" description="Basic residues" evidence="1">
    <location>
        <begin position="447"/>
        <end position="456"/>
    </location>
</feature>
<evidence type="ECO:0000256" key="1">
    <source>
        <dbReference type="SAM" id="MobiDB-lite"/>
    </source>
</evidence>